<sequence length="70" mass="7749">MLPLGHKSTRAGRPSVPRHVRLASTCHQQNAKQSAMILPASGRWRAFSVLSKNTNETVEMGHQAFGQRKP</sequence>
<evidence type="ECO:0000313" key="1">
    <source>
        <dbReference type="EMBL" id="AIC29638.1"/>
    </source>
</evidence>
<dbReference type="AlphaFoldDB" id="A0A060I3C7"/>
<geneLocation type="plasmid" evidence="1 2">
    <name>pRetIE4771a</name>
</geneLocation>
<protein>
    <submittedName>
        <fullName evidence="1">Uncharacterized protein</fullName>
    </submittedName>
</protein>
<accession>A0A060I3C7</accession>
<keyword evidence="1" id="KW-0614">Plasmid</keyword>
<evidence type="ECO:0000313" key="2">
    <source>
        <dbReference type="Proteomes" id="UP000027180"/>
    </source>
</evidence>
<dbReference type="EMBL" id="CP006987">
    <property type="protein sequence ID" value="AIC29638.1"/>
    <property type="molecule type" value="Genomic_DNA"/>
</dbReference>
<proteinExistence type="predicted"/>
<organism evidence="1 2">
    <name type="scientific">Rhizobium etli bv. mimosae str. IE4771</name>
    <dbReference type="NCBI Taxonomy" id="1432050"/>
    <lineage>
        <taxon>Bacteria</taxon>
        <taxon>Pseudomonadati</taxon>
        <taxon>Pseudomonadota</taxon>
        <taxon>Alphaproteobacteria</taxon>
        <taxon>Hyphomicrobiales</taxon>
        <taxon>Rhizobiaceae</taxon>
        <taxon>Rhizobium/Agrobacterium group</taxon>
        <taxon>Rhizobium</taxon>
    </lineage>
</organism>
<dbReference type="HOGENOM" id="CLU_2755046_0_0_5"/>
<name>A0A060I3C7_RHIET</name>
<gene>
    <name evidence="1" type="ORF">IE4771_PA00132</name>
</gene>
<dbReference type="Proteomes" id="UP000027180">
    <property type="component" value="Plasmid pRetIE4771a"/>
</dbReference>
<dbReference type="KEGG" id="rei:IE4771_PA00132"/>
<reference evidence="1 2" key="1">
    <citation type="submission" date="2013-12" db="EMBL/GenBank/DDBJ databases">
        <title>Complete genome sequence of Rhizobium etli bv. mimosae IE4771.</title>
        <authorList>
            <person name="Bustos P."/>
            <person name="Santamaria R.I."/>
            <person name="Lozano L."/>
            <person name="Ormeno-Orrillo E."/>
            <person name="Rogel M.A."/>
            <person name="Romero D."/>
            <person name="Cevallos M.A."/>
            <person name="Martinez-Romero E."/>
            <person name="Gonzalez V."/>
        </authorList>
    </citation>
    <scope>NUCLEOTIDE SEQUENCE [LARGE SCALE GENOMIC DNA]</scope>
    <source>
        <strain evidence="1 2">IE4771</strain>
        <plasmid evidence="2">Plasmid pRetIE4771a</plasmid>
    </source>
</reference>